<protein>
    <recommendedName>
        <fullName evidence="4">Thiolase-like protein</fullName>
    </recommendedName>
</protein>
<dbReference type="EMBL" id="PQGA01000024">
    <property type="protein sequence ID" value="POR46408.1"/>
    <property type="molecule type" value="Genomic_DNA"/>
</dbReference>
<gene>
    <name evidence="2" type="ORF">B0G62_111176</name>
    <name evidence="1" type="ORF">B0G62_1241</name>
</gene>
<evidence type="ECO:0000313" key="3">
    <source>
        <dbReference type="Proteomes" id="UP000237381"/>
    </source>
</evidence>
<dbReference type="AlphaFoldDB" id="A0A2S4LVE3"/>
<dbReference type="Gene3D" id="3.40.47.10">
    <property type="match status" value="1"/>
</dbReference>
<accession>A0A2S4LVE3</accession>
<reference evidence="1 3" key="1">
    <citation type="submission" date="2018-01" db="EMBL/GenBank/DDBJ databases">
        <title>Genomic Encyclopedia of Type Strains, Phase III (KMG-III): the genomes of soil and plant-associated and newly described type strains.</title>
        <authorList>
            <person name="Whitman W."/>
        </authorList>
    </citation>
    <scope>NUCLEOTIDE SEQUENCE [LARGE SCALE GENOMIC DNA]</scope>
    <source>
        <strain evidence="1 3">JCM 18070</strain>
    </source>
</reference>
<feature type="non-terminal residue" evidence="1">
    <location>
        <position position="28"/>
    </location>
</feature>
<evidence type="ECO:0008006" key="4">
    <source>
        <dbReference type="Google" id="ProtNLM"/>
    </source>
</evidence>
<comment type="caution">
    <text evidence="1">The sequence shown here is derived from an EMBL/GenBank/DDBJ whole genome shotgun (WGS) entry which is preliminary data.</text>
</comment>
<proteinExistence type="predicted"/>
<keyword evidence="3" id="KW-1185">Reference proteome</keyword>
<dbReference type="InterPro" id="IPR016039">
    <property type="entry name" value="Thiolase-like"/>
</dbReference>
<dbReference type="EMBL" id="PQGA01000011">
    <property type="protein sequence ID" value="POR49507.1"/>
    <property type="molecule type" value="Genomic_DNA"/>
</dbReference>
<dbReference type="GO" id="GO:0016746">
    <property type="term" value="F:acyltransferase activity"/>
    <property type="evidence" value="ECO:0007669"/>
    <property type="project" value="InterPro"/>
</dbReference>
<evidence type="ECO:0000313" key="1">
    <source>
        <dbReference type="EMBL" id="POR46408.1"/>
    </source>
</evidence>
<dbReference type="Proteomes" id="UP000237381">
    <property type="component" value="Unassembled WGS sequence"/>
</dbReference>
<sequence length="28" mass="2746">MTDIVIVSAARTAVGKFGGSLAKVAAPD</sequence>
<evidence type="ECO:0000313" key="2">
    <source>
        <dbReference type="EMBL" id="POR49507.1"/>
    </source>
</evidence>
<organism evidence="1 3">
    <name type="scientific">Paraburkholderia eburnea</name>
    <dbReference type="NCBI Taxonomy" id="1189126"/>
    <lineage>
        <taxon>Bacteria</taxon>
        <taxon>Pseudomonadati</taxon>
        <taxon>Pseudomonadota</taxon>
        <taxon>Betaproteobacteria</taxon>
        <taxon>Burkholderiales</taxon>
        <taxon>Burkholderiaceae</taxon>
        <taxon>Paraburkholderia</taxon>
    </lineage>
</organism>
<name>A0A2S4LVE3_9BURK</name>